<organism evidence="2 3">
    <name type="scientific">Gordonia rhizosphera NBRC 16068</name>
    <dbReference type="NCBI Taxonomy" id="1108045"/>
    <lineage>
        <taxon>Bacteria</taxon>
        <taxon>Bacillati</taxon>
        <taxon>Actinomycetota</taxon>
        <taxon>Actinomycetes</taxon>
        <taxon>Mycobacteriales</taxon>
        <taxon>Gordoniaceae</taxon>
        <taxon>Gordonia</taxon>
    </lineage>
</organism>
<gene>
    <name evidence="2" type="ORF">GORHZ_009_00220</name>
</gene>
<keyword evidence="1" id="KW-1133">Transmembrane helix</keyword>
<dbReference type="eggNOG" id="ENOG5032YPC">
    <property type="taxonomic scope" value="Bacteria"/>
</dbReference>
<evidence type="ECO:0000256" key="1">
    <source>
        <dbReference type="SAM" id="Phobius"/>
    </source>
</evidence>
<protein>
    <recommendedName>
        <fullName evidence="4">DUF4149 domain-containing protein</fullName>
    </recommendedName>
</protein>
<dbReference type="STRING" id="1108045.GORHZ_009_00220"/>
<feature type="transmembrane region" description="Helical" evidence="1">
    <location>
        <begin position="79"/>
        <end position="99"/>
    </location>
</feature>
<keyword evidence="1" id="KW-0472">Membrane</keyword>
<accession>K6W3B5</accession>
<feature type="transmembrane region" description="Helical" evidence="1">
    <location>
        <begin position="56"/>
        <end position="73"/>
    </location>
</feature>
<name>K6W3B5_9ACTN</name>
<reference evidence="2 3" key="1">
    <citation type="submission" date="2012-08" db="EMBL/GenBank/DDBJ databases">
        <title>Whole genome shotgun sequence of Gordonia rhizosphera NBRC 16068.</title>
        <authorList>
            <person name="Takarada H."/>
            <person name="Isaki S."/>
            <person name="Hosoyama A."/>
            <person name="Tsuchikane K."/>
            <person name="Katsumata H."/>
            <person name="Baba S."/>
            <person name="Ohji S."/>
            <person name="Yamazaki S."/>
            <person name="Fujita N."/>
        </authorList>
    </citation>
    <scope>NUCLEOTIDE SEQUENCE [LARGE SCALE GENOMIC DNA]</scope>
    <source>
        <strain evidence="2 3">NBRC 16068</strain>
    </source>
</reference>
<feature type="transmembrane region" description="Helical" evidence="1">
    <location>
        <begin position="119"/>
        <end position="140"/>
    </location>
</feature>
<sequence>MTASAAVATAACFLWLGMVIAISFVEAPLKFRAPGVTVPIGLGIGRLVFRALNAMEAGWAIAILVALVVGSWSGMAVPVAAGVAIAMLVVQLVAVRPMLTRRSDAVLAGHEGPRSRAHIVYVALEVVKVVALIWLGIALLA</sequence>
<evidence type="ECO:0000313" key="3">
    <source>
        <dbReference type="Proteomes" id="UP000008363"/>
    </source>
</evidence>
<dbReference type="AlphaFoldDB" id="K6W3B5"/>
<comment type="caution">
    <text evidence="2">The sequence shown here is derived from an EMBL/GenBank/DDBJ whole genome shotgun (WGS) entry which is preliminary data.</text>
</comment>
<evidence type="ECO:0008006" key="4">
    <source>
        <dbReference type="Google" id="ProtNLM"/>
    </source>
</evidence>
<proteinExistence type="predicted"/>
<dbReference type="Proteomes" id="UP000008363">
    <property type="component" value="Unassembled WGS sequence"/>
</dbReference>
<dbReference type="RefSeq" id="WP_006329318.1">
    <property type="nucleotide sequence ID" value="NZ_BAHC01000009.1"/>
</dbReference>
<evidence type="ECO:0000313" key="2">
    <source>
        <dbReference type="EMBL" id="GAB88206.1"/>
    </source>
</evidence>
<keyword evidence="1" id="KW-0812">Transmembrane</keyword>
<dbReference type="OrthoDB" id="1098954at2"/>
<keyword evidence="3" id="KW-1185">Reference proteome</keyword>
<dbReference type="EMBL" id="BAHC01000009">
    <property type="protein sequence ID" value="GAB88206.1"/>
    <property type="molecule type" value="Genomic_DNA"/>
</dbReference>